<evidence type="ECO:0008006" key="4">
    <source>
        <dbReference type="Google" id="ProtNLM"/>
    </source>
</evidence>
<keyword evidence="1" id="KW-0802">TPR repeat</keyword>
<keyword evidence="3" id="KW-1185">Reference proteome</keyword>
<dbReference type="InterPro" id="IPR019734">
    <property type="entry name" value="TPR_rpt"/>
</dbReference>
<name>A0A838CVX0_9BACI</name>
<organism evidence="2 3">
    <name type="scientific">Halobacillus locisalis</name>
    <dbReference type="NCBI Taxonomy" id="220753"/>
    <lineage>
        <taxon>Bacteria</taxon>
        <taxon>Bacillati</taxon>
        <taxon>Bacillota</taxon>
        <taxon>Bacilli</taxon>
        <taxon>Bacillales</taxon>
        <taxon>Bacillaceae</taxon>
        <taxon>Halobacillus</taxon>
    </lineage>
</organism>
<dbReference type="PROSITE" id="PS50005">
    <property type="entry name" value="TPR"/>
    <property type="match status" value="1"/>
</dbReference>
<reference evidence="2 3" key="1">
    <citation type="journal article" date="2004" name="Extremophiles">
        <title>Halobacillus locisalis sp. nov., a halophilic bacterium isolated from a marine solar saltern of the Yellow Sea in Korea.</title>
        <authorList>
            <person name="Yoon J.H."/>
            <person name="Kang K.H."/>
            <person name="Oh T.K."/>
            <person name="Park Y.H."/>
        </authorList>
    </citation>
    <scope>NUCLEOTIDE SEQUENCE [LARGE SCALE GENOMIC DNA]</scope>
    <source>
        <strain evidence="2 3">KCTC 3788</strain>
    </source>
</reference>
<dbReference type="EMBL" id="JACEFG010000003">
    <property type="protein sequence ID" value="MBA2176197.1"/>
    <property type="molecule type" value="Genomic_DNA"/>
</dbReference>
<dbReference type="AlphaFoldDB" id="A0A838CVX0"/>
<gene>
    <name evidence="2" type="ORF">H0266_14970</name>
</gene>
<sequence length="334" mass="39413">MRLRDMTIDELIDEEERLQDLIEEDGRYGYSGLVQVYEAMIKRYKRDRERESVSFVEKKLIQNLINYGAYLKMGNEKRTRDAIDSLQKAIALHNRLPVAHYRLGFLYSRDHHYTEAASHFDKAIDLQQIAKEIYRLDERQLYYAHLYEINSCLHQAYETYQKMNSLDLEERYDPLGSEGMSALYERLLESDAYLANREFVKVTNEGEEYCSKAECEEIAGNPDPDRVVLYFNDRGVELFHGNLSTHLQFTRADVLRDLILYSGKHPFDGERLAKLRDRLEPSSNSTVTQNISRLRRQLEDVGLSEAIEQRDHKYFFRPDYPYTVLYRPDEKASV</sequence>
<comment type="caution">
    <text evidence="2">The sequence shown here is derived from an EMBL/GenBank/DDBJ whole genome shotgun (WGS) entry which is preliminary data.</text>
</comment>
<dbReference type="InterPro" id="IPR011990">
    <property type="entry name" value="TPR-like_helical_dom_sf"/>
</dbReference>
<evidence type="ECO:0000313" key="3">
    <source>
        <dbReference type="Proteomes" id="UP000571017"/>
    </source>
</evidence>
<proteinExistence type="predicted"/>
<accession>A0A838CVX0</accession>
<dbReference type="RefSeq" id="WP_181473229.1">
    <property type="nucleotide sequence ID" value="NZ_JACEFG010000003.1"/>
</dbReference>
<protein>
    <recommendedName>
        <fullName evidence="4">Tetratricopeptide repeat-containing protein</fullName>
    </recommendedName>
</protein>
<feature type="repeat" description="TPR" evidence="1">
    <location>
        <begin position="97"/>
        <end position="130"/>
    </location>
</feature>
<evidence type="ECO:0000313" key="2">
    <source>
        <dbReference type="EMBL" id="MBA2176197.1"/>
    </source>
</evidence>
<dbReference type="Gene3D" id="1.25.40.10">
    <property type="entry name" value="Tetratricopeptide repeat domain"/>
    <property type="match status" value="1"/>
</dbReference>
<dbReference type="SUPFAM" id="SSF48452">
    <property type="entry name" value="TPR-like"/>
    <property type="match status" value="1"/>
</dbReference>
<evidence type="ECO:0000256" key="1">
    <source>
        <dbReference type="PROSITE-ProRule" id="PRU00339"/>
    </source>
</evidence>
<dbReference type="Proteomes" id="UP000571017">
    <property type="component" value="Unassembled WGS sequence"/>
</dbReference>